<accession>A0A481YWZ0</accession>
<evidence type="ECO:0000256" key="1">
    <source>
        <dbReference type="SAM" id="Phobius"/>
    </source>
</evidence>
<proteinExistence type="predicted"/>
<feature type="transmembrane region" description="Helical" evidence="1">
    <location>
        <begin position="6"/>
        <end position="22"/>
    </location>
</feature>
<organism evidence="2">
    <name type="scientific">Marseillevirus LCMAC201</name>
    <dbReference type="NCBI Taxonomy" id="2506605"/>
    <lineage>
        <taxon>Viruses</taxon>
        <taxon>Varidnaviria</taxon>
        <taxon>Bamfordvirae</taxon>
        <taxon>Nucleocytoviricota</taxon>
        <taxon>Megaviricetes</taxon>
        <taxon>Pimascovirales</taxon>
        <taxon>Pimascovirales incertae sedis</taxon>
        <taxon>Marseilleviridae</taxon>
    </lineage>
</organism>
<keyword evidence="1" id="KW-0812">Transmembrane</keyword>
<reference evidence="2" key="1">
    <citation type="journal article" date="2019" name="MBio">
        <title>Virus Genomes from Deep Sea Sediments Expand the Ocean Megavirome and Support Independent Origins of Viral Gigantism.</title>
        <authorList>
            <person name="Backstrom D."/>
            <person name="Yutin N."/>
            <person name="Jorgensen S.L."/>
            <person name="Dharamshi J."/>
            <person name="Homa F."/>
            <person name="Zaremba-Niedwiedzka K."/>
            <person name="Spang A."/>
            <person name="Wolf Y.I."/>
            <person name="Koonin E.V."/>
            <person name="Ettema T.J."/>
        </authorList>
    </citation>
    <scope>NUCLEOTIDE SEQUENCE</scope>
</reference>
<protein>
    <submittedName>
        <fullName evidence="2">Uncharacterized protein</fullName>
    </submittedName>
</protein>
<name>A0A481YWZ0_9VIRU</name>
<evidence type="ECO:0000313" key="2">
    <source>
        <dbReference type="EMBL" id="QBK87305.1"/>
    </source>
</evidence>
<gene>
    <name evidence="2" type="ORF">LCMAC201_02150</name>
</gene>
<dbReference type="EMBL" id="MK500348">
    <property type="protein sequence ID" value="QBK87305.1"/>
    <property type="molecule type" value="Genomic_DNA"/>
</dbReference>
<keyword evidence="1" id="KW-0472">Membrane</keyword>
<sequence>MNNQTVLLLIAVGVLIAVLFVIPSSENFKSVDYSPHPDDLAVPYTAARGRQGRRHWRRPTAQDCLKNPADCINPNPDVQPKSSVDCSKFPDDPVCTAPPASPVDTSLSTCVPPDGQWSIPDADKFGRSKLKTPCCQPPDYKVASNYKTCDDTLNRNNPIEKCIATCCSNAASEAANYDTSWYPMARCACSLWCYNQNIPHFRKYGTAVHYITGDIAEAQTDDDPGFIGSGGGGFEG</sequence>
<keyword evidence="1" id="KW-1133">Transmembrane helix</keyword>